<feature type="domain" description="Bacterial transcriptional activator" evidence="3">
    <location>
        <begin position="110"/>
        <end position="252"/>
    </location>
</feature>
<dbReference type="InterPro" id="IPR005158">
    <property type="entry name" value="BTAD"/>
</dbReference>
<dbReference type="Proteomes" id="UP000824164">
    <property type="component" value="Unassembled WGS sequence"/>
</dbReference>
<gene>
    <name evidence="4" type="ORF">IAB63_00800</name>
</gene>
<dbReference type="AlphaFoldDB" id="A0A9D1KWV0"/>
<reference evidence="4" key="1">
    <citation type="submission" date="2020-10" db="EMBL/GenBank/DDBJ databases">
        <authorList>
            <person name="Gilroy R."/>
        </authorList>
    </citation>
    <scope>NUCLEOTIDE SEQUENCE</scope>
    <source>
        <strain evidence="4">CHK187-14744</strain>
    </source>
</reference>
<sequence>MQSSKLSIRLFGEFSIKSPYYEFRTAASNSSQLTLLISYLVVNQGIEISKDKLAEILWPDENIKNYTGSLRNLVYRARKELKKLFPDEDREYILFTHNSYLWNPNISCHVDVLEFERLNREAKSEPNDESRYKLLSDMHALYQGEFLPAFTSIEWVLYENIYYRNLYIDCTLNMCSFLYKRKRYDDIIALCDQSCLMYQEEERFHRYKLMAYLGLDLPSAALDYYRSTVNFFSQKFGIDINPTLNDIYQEILSRLPSMRLDINSLEEDLKEEQDSNHTFYCNFDIFRNFYQLNRRSVRRSHSKHYLLLLTLDSLDGYPMDVETTKEEMQILYQLLSTQLRKNDIFTRSSHSQYSVILTVPNEYGSEVAERRILQKYDQVKQHDNMGLTVERKLIE</sequence>
<keyword evidence="1" id="KW-0805">Transcription regulation</keyword>
<dbReference type="Gene3D" id="1.25.40.10">
    <property type="entry name" value="Tetratricopeptide repeat domain"/>
    <property type="match status" value="1"/>
</dbReference>
<dbReference type="InterPro" id="IPR036388">
    <property type="entry name" value="WH-like_DNA-bd_sf"/>
</dbReference>
<reference evidence="4" key="2">
    <citation type="journal article" date="2021" name="PeerJ">
        <title>Extensive microbial diversity within the chicken gut microbiome revealed by metagenomics and culture.</title>
        <authorList>
            <person name="Gilroy R."/>
            <person name="Ravi A."/>
            <person name="Getino M."/>
            <person name="Pursley I."/>
            <person name="Horton D.L."/>
            <person name="Alikhan N.F."/>
            <person name="Baker D."/>
            <person name="Gharbi K."/>
            <person name="Hall N."/>
            <person name="Watson M."/>
            <person name="Adriaenssens E.M."/>
            <person name="Foster-Nyarko E."/>
            <person name="Jarju S."/>
            <person name="Secka A."/>
            <person name="Antonio M."/>
            <person name="Oren A."/>
            <person name="Chaudhuri R.R."/>
            <person name="La Ragione R."/>
            <person name="Hildebrand F."/>
            <person name="Pallen M.J."/>
        </authorList>
    </citation>
    <scope>NUCLEOTIDE SEQUENCE</scope>
    <source>
        <strain evidence="4">CHK187-14744</strain>
    </source>
</reference>
<dbReference type="PANTHER" id="PTHR35807">
    <property type="entry name" value="TRANSCRIPTIONAL REGULATOR REDD-RELATED"/>
    <property type="match status" value="1"/>
</dbReference>
<dbReference type="GO" id="GO:0006355">
    <property type="term" value="P:regulation of DNA-templated transcription"/>
    <property type="evidence" value="ECO:0007669"/>
    <property type="project" value="InterPro"/>
</dbReference>
<dbReference type="GO" id="GO:0003677">
    <property type="term" value="F:DNA binding"/>
    <property type="evidence" value="ECO:0007669"/>
    <property type="project" value="InterPro"/>
</dbReference>
<comment type="caution">
    <text evidence="4">The sequence shown here is derived from an EMBL/GenBank/DDBJ whole genome shotgun (WGS) entry which is preliminary data.</text>
</comment>
<keyword evidence="2" id="KW-0804">Transcription</keyword>
<dbReference type="SMART" id="SM01043">
    <property type="entry name" value="BTAD"/>
    <property type="match status" value="1"/>
</dbReference>
<organism evidence="4 5">
    <name type="scientific">Candidatus Onthocola gallistercoris</name>
    <dbReference type="NCBI Taxonomy" id="2840876"/>
    <lineage>
        <taxon>Bacteria</taxon>
        <taxon>Bacillati</taxon>
        <taxon>Bacillota</taxon>
        <taxon>Bacilli</taxon>
        <taxon>Candidatus Onthocola</taxon>
    </lineage>
</organism>
<dbReference type="InterPro" id="IPR051677">
    <property type="entry name" value="AfsR-DnrI-RedD_regulator"/>
</dbReference>
<proteinExistence type="predicted"/>
<evidence type="ECO:0000259" key="3">
    <source>
        <dbReference type="SMART" id="SM01043"/>
    </source>
</evidence>
<dbReference type="InterPro" id="IPR016032">
    <property type="entry name" value="Sig_transdc_resp-reg_C-effctor"/>
</dbReference>
<dbReference type="SUPFAM" id="SSF48452">
    <property type="entry name" value="TPR-like"/>
    <property type="match status" value="1"/>
</dbReference>
<accession>A0A9D1KWV0</accession>
<evidence type="ECO:0000313" key="4">
    <source>
        <dbReference type="EMBL" id="HIU01775.1"/>
    </source>
</evidence>
<dbReference type="SUPFAM" id="SSF46894">
    <property type="entry name" value="C-terminal effector domain of the bipartite response regulators"/>
    <property type="match status" value="1"/>
</dbReference>
<dbReference type="InterPro" id="IPR011990">
    <property type="entry name" value="TPR-like_helical_dom_sf"/>
</dbReference>
<evidence type="ECO:0000256" key="1">
    <source>
        <dbReference type="ARBA" id="ARBA00023015"/>
    </source>
</evidence>
<protein>
    <recommendedName>
        <fullName evidence="3">Bacterial transcriptional activator domain-containing protein</fullName>
    </recommendedName>
</protein>
<dbReference type="Pfam" id="PF03704">
    <property type="entry name" value="BTAD"/>
    <property type="match status" value="1"/>
</dbReference>
<evidence type="ECO:0000256" key="2">
    <source>
        <dbReference type="ARBA" id="ARBA00023163"/>
    </source>
</evidence>
<dbReference type="EMBL" id="DVLT01000004">
    <property type="protein sequence ID" value="HIU01775.1"/>
    <property type="molecule type" value="Genomic_DNA"/>
</dbReference>
<name>A0A9D1KWV0_9FIRM</name>
<dbReference type="Gene3D" id="1.10.10.10">
    <property type="entry name" value="Winged helix-like DNA-binding domain superfamily/Winged helix DNA-binding domain"/>
    <property type="match status" value="1"/>
</dbReference>
<evidence type="ECO:0000313" key="5">
    <source>
        <dbReference type="Proteomes" id="UP000824164"/>
    </source>
</evidence>